<dbReference type="GO" id="GO:0016020">
    <property type="term" value="C:membrane"/>
    <property type="evidence" value="ECO:0007669"/>
    <property type="project" value="TreeGrafter"/>
</dbReference>
<dbReference type="Gene3D" id="3.40.50.720">
    <property type="entry name" value="NAD(P)-binding Rossmann-like Domain"/>
    <property type="match status" value="1"/>
</dbReference>
<comment type="caution">
    <text evidence="3">The sequence shown here is derived from an EMBL/GenBank/DDBJ whole genome shotgun (WGS) entry which is preliminary data.</text>
</comment>
<comment type="similarity">
    <text evidence="1">Belongs to the short-chain dehydrogenases/reductases (SDR) family.</text>
</comment>
<dbReference type="EMBL" id="JJMP01000009">
    <property type="protein sequence ID" value="RYC50548.1"/>
    <property type="molecule type" value="Genomic_DNA"/>
</dbReference>
<dbReference type="SUPFAM" id="SSF51735">
    <property type="entry name" value="NAD(P)-binding Rossmann-fold domains"/>
    <property type="match status" value="1"/>
</dbReference>
<name>A0A444VIF3_9FLAO</name>
<gene>
    <name evidence="3" type="ORF">DN53_18135</name>
</gene>
<dbReference type="Pfam" id="PF00106">
    <property type="entry name" value="adh_short"/>
    <property type="match status" value="1"/>
</dbReference>
<dbReference type="InterPro" id="IPR002347">
    <property type="entry name" value="SDR_fam"/>
</dbReference>
<dbReference type="PRINTS" id="PR00081">
    <property type="entry name" value="GDHRDH"/>
</dbReference>
<dbReference type="Proteomes" id="UP000290261">
    <property type="component" value="Unassembled WGS sequence"/>
</dbReference>
<evidence type="ECO:0000313" key="3">
    <source>
        <dbReference type="EMBL" id="RYC50548.1"/>
    </source>
</evidence>
<evidence type="ECO:0000256" key="2">
    <source>
        <dbReference type="ARBA" id="ARBA00023002"/>
    </source>
</evidence>
<dbReference type="RefSeq" id="WP_129655551.1">
    <property type="nucleotide sequence ID" value="NZ_ML142913.1"/>
</dbReference>
<reference evidence="3 4" key="1">
    <citation type="submission" date="2014-04" db="EMBL/GenBank/DDBJ databases">
        <title>Whole genome of Muricauda olearia.</title>
        <authorList>
            <person name="Zhang X.-H."/>
            <person name="Tang K."/>
        </authorList>
    </citation>
    <scope>NUCLEOTIDE SEQUENCE [LARGE SCALE GENOMIC DNA]</scope>
    <source>
        <strain evidence="3 4">Th120</strain>
    </source>
</reference>
<proteinExistence type="inferred from homology"/>
<organism evidence="3 4">
    <name type="scientific">Flagellimonas olearia</name>
    <dbReference type="NCBI Taxonomy" id="552546"/>
    <lineage>
        <taxon>Bacteria</taxon>
        <taxon>Pseudomonadati</taxon>
        <taxon>Bacteroidota</taxon>
        <taxon>Flavobacteriia</taxon>
        <taxon>Flavobacteriales</taxon>
        <taxon>Flavobacteriaceae</taxon>
        <taxon>Flagellimonas</taxon>
    </lineage>
</organism>
<accession>A0A444VIF3</accession>
<evidence type="ECO:0000313" key="4">
    <source>
        <dbReference type="Proteomes" id="UP000290261"/>
    </source>
</evidence>
<keyword evidence="4" id="KW-1185">Reference proteome</keyword>
<protein>
    <submittedName>
        <fullName evidence="3">Oxidoreductase</fullName>
    </submittedName>
</protein>
<sequence length="248" mass="27618">MKLSGNTILITGGSSGIGLELSKRLINNQNKVIICGRSPQKLERAKAQLPQLETIQCDLSQKEQCKALALEVMEKYPKINVLINNAALVHKVDFLTTDHIMEMAEQEVETNFLAPLRLIHFLYPQLQQNADAHIINVTTGLIYTPRTDYPFYNATKAALHSFTQVFRSKTKKGKVRTIEVMFPAVNTPWHKGNPPKIAISTEKAVDGMLAGLQKGRPEVRIAGVKLLYKISRIAPKFAFNKINGLADA</sequence>
<dbReference type="GO" id="GO:0016491">
    <property type="term" value="F:oxidoreductase activity"/>
    <property type="evidence" value="ECO:0007669"/>
    <property type="project" value="UniProtKB-KW"/>
</dbReference>
<keyword evidence="2" id="KW-0560">Oxidoreductase</keyword>
<dbReference type="PANTHER" id="PTHR44196">
    <property type="entry name" value="DEHYDROGENASE/REDUCTASE SDR FAMILY MEMBER 7B"/>
    <property type="match status" value="1"/>
</dbReference>
<dbReference type="PANTHER" id="PTHR44196:SF1">
    <property type="entry name" value="DEHYDROGENASE_REDUCTASE SDR FAMILY MEMBER 7B"/>
    <property type="match status" value="1"/>
</dbReference>
<dbReference type="AlphaFoldDB" id="A0A444VIF3"/>
<dbReference type="InterPro" id="IPR036291">
    <property type="entry name" value="NAD(P)-bd_dom_sf"/>
</dbReference>
<evidence type="ECO:0000256" key="1">
    <source>
        <dbReference type="ARBA" id="ARBA00006484"/>
    </source>
</evidence>